<protein>
    <recommendedName>
        <fullName evidence="2">HEAT repeat domain-containing protein</fullName>
    </recommendedName>
</protein>
<proteinExistence type="predicted"/>
<dbReference type="Pfam" id="PF13646">
    <property type="entry name" value="HEAT_2"/>
    <property type="match status" value="1"/>
</dbReference>
<dbReference type="EMBL" id="UOGA01000046">
    <property type="protein sequence ID" value="VAX15692.1"/>
    <property type="molecule type" value="Genomic_DNA"/>
</dbReference>
<gene>
    <name evidence="1" type="ORF">MNBD_NITROSPINAE04-2511</name>
</gene>
<evidence type="ECO:0000313" key="1">
    <source>
        <dbReference type="EMBL" id="VAX15692.1"/>
    </source>
</evidence>
<sequence>MRGLTALFVTLMILAAPVGADERPVNGKLRTLLSDRHYHASEEAVKKLGPDVNVALKEIAGDESEPIFRRVRAVSALGYFDDDETASFLENIARANGRLVAIRWAALRSLARSKGDDSVGLISGYLKDDNRFTRRVAGNSLQTIGSEKALRLLDEARREGYIPDSP</sequence>
<dbReference type="InterPro" id="IPR016024">
    <property type="entry name" value="ARM-type_fold"/>
</dbReference>
<accession>A0A3B1BHX6</accession>
<dbReference type="SUPFAM" id="SSF48371">
    <property type="entry name" value="ARM repeat"/>
    <property type="match status" value="1"/>
</dbReference>
<dbReference type="InterPro" id="IPR011989">
    <property type="entry name" value="ARM-like"/>
</dbReference>
<evidence type="ECO:0008006" key="2">
    <source>
        <dbReference type="Google" id="ProtNLM"/>
    </source>
</evidence>
<organism evidence="1">
    <name type="scientific">hydrothermal vent metagenome</name>
    <dbReference type="NCBI Taxonomy" id="652676"/>
    <lineage>
        <taxon>unclassified sequences</taxon>
        <taxon>metagenomes</taxon>
        <taxon>ecological metagenomes</taxon>
    </lineage>
</organism>
<dbReference type="AlphaFoldDB" id="A0A3B1BHX6"/>
<name>A0A3B1BHX6_9ZZZZ</name>
<dbReference type="Gene3D" id="1.25.10.10">
    <property type="entry name" value="Leucine-rich Repeat Variant"/>
    <property type="match status" value="1"/>
</dbReference>
<reference evidence="1" key="1">
    <citation type="submission" date="2018-06" db="EMBL/GenBank/DDBJ databases">
        <authorList>
            <person name="Zhirakovskaya E."/>
        </authorList>
    </citation>
    <scope>NUCLEOTIDE SEQUENCE</scope>
</reference>